<proteinExistence type="predicted"/>
<accession>A0AAD6TBX6</accession>
<gene>
    <name evidence="1" type="ORF">C8F04DRAFT_1251123</name>
</gene>
<reference evidence="1" key="1">
    <citation type="submission" date="2023-03" db="EMBL/GenBank/DDBJ databases">
        <title>Massive genome expansion in bonnet fungi (Mycena s.s.) driven by repeated elements and novel gene families across ecological guilds.</title>
        <authorList>
            <consortium name="Lawrence Berkeley National Laboratory"/>
            <person name="Harder C.B."/>
            <person name="Miyauchi S."/>
            <person name="Viragh M."/>
            <person name="Kuo A."/>
            <person name="Thoen E."/>
            <person name="Andreopoulos B."/>
            <person name="Lu D."/>
            <person name="Skrede I."/>
            <person name="Drula E."/>
            <person name="Henrissat B."/>
            <person name="Morin E."/>
            <person name="Kohler A."/>
            <person name="Barry K."/>
            <person name="LaButti K."/>
            <person name="Morin E."/>
            <person name="Salamov A."/>
            <person name="Lipzen A."/>
            <person name="Mereny Z."/>
            <person name="Hegedus B."/>
            <person name="Baldrian P."/>
            <person name="Stursova M."/>
            <person name="Weitz H."/>
            <person name="Taylor A."/>
            <person name="Grigoriev I.V."/>
            <person name="Nagy L.G."/>
            <person name="Martin F."/>
            <person name="Kauserud H."/>
        </authorList>
    </citation>
    <scope>NUCLEOTIDE SEQUENCE</scope>
    <source>
        <strain evidence="1">CBHHK200</strain>
    </source>
</reference>
<comment type="caution">
    <text evidence="1">The sequence shown here is derived from an EMBL/GenBank/DDBJ whole genome shotgun (WGS) entry which is preliminary data.</text>
</comment>
<evidence type="ECO:0000313" key="1">
    <source>
        <dbReference type="EMBL" id="KAJ7043729.1"/>
    </source>
</evidence>
<protein>
    <submittedName>
        <fullName evidence="1">Uncharacterized protein</fullName>
    </submittedName>
</protein>
<dbReference type="Proteomes" id="UP001218188">
    <property type="component" value="Unassembled WGS sequence"/>
</dbReference>
<name>A0AAD6TBX6_9AGAR</name>
<dbReference type="AlphaFoldDB" id="A0AAD6TBX6"/>
<evidence type="ECO:0000313" key="2">
    <source>
        <dbReference type="Proteomes" id="UP001218188"/>
    </source>
</evidence>
<sequence>MPTLTVPKIVDQLNSYRARGVPNILAISKYKLKADKLAALEKAFEWYQLNGTLPSVPESTPVDIAPVPEVVDDWELYDLLYTICHVISLTTC</sequence>
<keyword evidence="2" id="KW-1185">Reference proteome</keyword>
<dbReference type="EMBL" id="JARJCM010000009">
    <property type="protein sequence ID" value="KAJ7043729.1"/>
    <property type="molecule type" value="Genomic_DNA"/>
</dbReference>
<organism evidence="1 2">
    <name type="scientific">Mycena alexandri</name>
    <dbReference type="NCBI Taxonomy" id="1745969"/>
    <lineage>
        <taxon>Eukaryota</taxon>
        <taxon>Fungi</taxon>
        <taxon>Dikarya</taxon>
        <taxon>Basidiomycota</taxon>
        <taxon>Agaricomycotina</taxon>
        <taxon>Agaricomycetes</taxon>
        <taxon>Agaricomycetidae</taxon>
        <taxon>Agaricales</taxon>
        <taxon>Marasmiineae</taxon>
        <taxon>Mycenaceae</taxon>
        <taxon>Mycena</taxon>
    </lineage>
</organism>